<dbReference type="Pfam" id="PF03450">
    <property type="entry name" value="CO_deh_flav_C"/>
    <property type="match status" value="1"/>
</dbReference>
<dbReference type="SMART" id="SM01092">
    <property type="entry name" value="CO_deh_flav_C"/>
    <property type="match status" value="1"/>
</dbReference>
<dbReference type="InterPro" id="IPR016169">
    <property type="entry name" value="FAD-bd_PCMH_sub2"/>
</dbReference>
<keyword evidence="1" id="KW-0285">Flavoprotein</keyword>
<dbReference type="InterPro" id="IPR036683">
    <property type="entry name" value="CO_DH_flav_C_dom_sf"/>
</dbReference>
<accession>A0A174K165</accession>
<reference evidence="5 6" key="1">
    <citation type="submission" date="2015-09" db="EMBL/GenBank/DDBJ databases">
        <authorList>
            <consortium name="Pathogen Informatics"/>
        </authorList>
    </citation>
    <scope>NUCLEOTIDE SEQUENCE [LARGE SCALE GENOMIC DNA]</scope>
    <source>
        <strain evidence="5 6">2789STDY5834911</strain>
    </source>
</reference>
<keyword evidence="3" id="KW-0560">Oxidoreductase</keyword>
<dbReference type="SUPFAM" id="SSF55447">
    <property type="entry name" value="CO dehydrogenase flavoprotein C-terminal domain-like"/>
    <property type="match status" value="1"/>
</dbReference>
<dbReference type="AlphaFoldDB" id="A0A174K165"/>
<dbReference type="GO" id="GO:0071949">
    <property type="term" value="F:FAD binding"/>
    <property type="evidence" value="ECO:0007669"/>
    <property type="project" value="InterPro"/>
</dbReference>
<dbReference type="PROSITE" id="PS51387">
    <property type="entry name" value="FAD_PCMH"/>
    <property type="match status" value="1"/>
</dbReference>
<dbReference type="GO" id="GO:0016491">
    <property type="term" value="F:oxidoreductase activity"/>
    <property type="evidence" value="ECO:0007669"/>
    <property type="project" value="UniProtKB-KW"/>
</dbReference>
<dbReference type="InterPro" id="IPR005107">
    <property type="entry name" value="CO_DH_flav_C"/>
</dbReference>
<dbReference type="EMBL" id="CZAW01000003">
    <property type="protein sequence ID" value="CUP05774.1"/>
    <property type="molecule type" value="Genomic_DNA"/>
</dbReference>
<dbReference type="InterPro" id="IPR051312">
    <property type="entry name" value="Diverse_Substr_Oxidored"/>
</dbReference>
<sequence length="272" mass="30358">MLKIKSYVKVNSLAEAYELNQKKTACILGGMVWMKMGNRAISTAIDLSGLGLDAISENDDEFVIGCMTPLHDLETNEALNTYTHGAMKESLCHIVGVQFRNCATVGGSIYGRYGFSDVLTMFLGMDTWVELYDAGRIPLTEFVNMKKDNDILVNIIVRKEPLLTCYLSQRNIKTDFPVLTCAASVIGNEARTVIGARPARAMIVEDKKQILKNFRNMTKKQKEEAIEAFAEYAAENVPTAGNMRGSKEYRTLLVKVLTRRAWEAVGGMKNEY</sequence>
<name>A0A174K165_9FIRM</name>
<keyword evidence="2" id="KW-0274">FAD</keyword>
<evidence type="ECO:0000313" key="5">
    <source>
        <dbReference type="EMBL" id="CUP05774.1"/>
    </source>
</evidence>
<gene>
    <name evidence="5" type="ORF">ERS852523_00418</name>
</gene>
<dbReference type="InterPro" id="IPR002346">
    <property type="entry name" value="Mopterin_DH_FAD-bd"/>
</dbReference>
<dbReference type="RefSeq" id="WP_055149345.1">
    <property type="nucleotide sequence ID" value="NZ_CZAW01000003.1"/>
</dbReference>
<dbReference type="PANTHER" id="PTHR42659:SF2">
    <property type="entry name" value="XANTHINE DEHYDROGENASE SUBUNIT C-RELATED"/>
    <property type="match status" value="1"/>
</dbReference>
<evidence type="ECO:0000256" key="3">
    <source>
        <dbReference type="ARBA" id="ARBA00023002"/>
    </source>
</evidence>
<evidence type="ECO:0000256" key="2">
    <source>
        <dbReference type="ARBA" id="ARBA00022827"/>
    </source>
</evidence>
<dbReference type="InterPro" id="IPR016166">
    <property type="entry name" value="FAD-bd_PCMH"/>
</dbReference>
<dbReference type="Proteomes" id="UP000095712">
    <property type="component" value="Unassembled WGS sequence"/>
</dbReference>
<protein>
    <submittedName>
        <fullName evidence="5">Putative oxidoreductase</fullName>
    </submittedName>
</protein>
<evidence type="ECO:0000256" key="1">
    <source>
        <dbReference type="ARBA" id="ARBA00022630"/>
    </source>
</evidence>
<dbReference type="Gene3D" id="3.30.465.10">
    <property type="match status" value="1"/>
</dbReference>
<feature type="domain" description="FAD-binding PCMH-type" evidence="4">
    <location>
        <begin position="1"/>
        <end position="162"/>
    </location>
</feature>
<dbReference type="SUPFAM" id="SSF56176">
    <property type="entry name" value="FAD-binding/transporter-associated domain-like"/>
    <property type="match status" value="1"/>
</dbReference>
<dbReference type="Pfam" id="PF00941">
    <property type="entry name" value="FAD_binding_5"/>
    <property type="match status" value="1"/>
</dbReference>
<dbReference type="OrthoDB" id="9803647at2"/>
<dbReference type="Gene3D" id="3.30.390.50">
    <property type="entry name" value="CO dehydrogenase flavoprotein, C-terminal domain"/>
    <property type="match status" value="1"/>
</dbReference>
<evidence type="ECO:0000259" key="4">
    <source>
        <dbReference type="PROSITE" id="PS51387"/>
    </source>
</evidence>
<dbReference type="PANTHER" id="PTHR42659">
    <property type="entry name" value="XANTHINE DEHYDROGENASE SUBUNIT C-RELATED"/>
    <property type="match status" value="1"/>
</dbReference>
<dbReference type="InterPro" id="IPR036318">
    <property type="entry name" value="FAD-bd_PCMH-like_sf"/>
</dbReference>
<organism evidence="5 6">
    <name type="scientific">Blautia wexlerae</name>
    <dbReference type="NCBI Taxonomy" id="418240"/>
    <lineage>
        <taxon>Bacteria</taxon>
        <taxon>Bacillati</taxon>
        <taxon>Bacillota</taxon>
        <taxon>Clostridia</taxon>
        <taxon>Lachnospirales</taxon>
        <taxon>Lachnospiraceae</taxon>
        <taxon>Blautia</taxon>
    </lineage>
</organism>
<evidence type="ECO:0000313" key="6">
    <source>
        <dbReference type="Proteomes" id="UP000095712"/>
    </source>
</evidence>
<proteinExistence type="predicted"/>